<dbReference type="AlphaFoldDB" id="A0A382ETC6"/>
<dbReference type="PANTHER" id="PTHR38036:SF1">
    <property type="entry name" value="UPF0250 PROTEIN YBED"/>
    <property type="match status" value="1"/>
</dbReference>
<proteinExistence type="inferred from homology"/>
<dbReference type="InterPro" id="IPR027471">
    <property type="entry name" value="YbeD-like_sf"/>
</dbReference>
<protein>
    <submittedName>
        <fullName evidence="2">Uncharacterized protein</fullName>
    </submittedName>
</protein>
<dbReference type="Gene3D" id="3.30.70.260">
    <property type="match status" value="1"/>
</dbReference>
<organism evidence="2">
    <name type="scientific">marine metagenome</name>
    <dbReference type="NCBI Taxonomy" id="408172"/>
    <lineage>
        <taxon>unclassified sequences</taxon>
        <taxon>metagenomes</taxon>
        <taxon>ecological metagenomes</taxon>
    </lineage>
</organism>
<name>A0A382ETC6_9ZZZZ</name>
<dbReference type="EMBL" id="UINC01046236">
    <property type="protein sequence ID" value="SVB53990.1"/>
    <property type="molecule type" value="Genomic_DNA"/>
</dbReference>
<dbReference type="SUPFAM" id="SSF117991">
    <property type="entry name" value="YbeD/HP0495-like"/>
    <property type="match status" value="1"/>
</dbReference>
<dbReference type="GO" id="GO:0005829">
    <property type="term" value="C:cytosol"/>
    <property type="evidence" value="ECO:0007669"/>
    <property type="project" value="TreeGrafter"/>
</dbReference>
<dbReference type="PANTHER" id="PTHR38036">
    <property type="entry name" value="UPF0250 PROTEIN YBED"/>
    <property type="match status" value="1"/>
</dbReference>
<gene>
    <name evidence="2" type="ORF">METZ01_LOCUS206844</name>
</gene>
<evidence type="ECO:0000313" key="2">
    <source>
        <dbReference type="EMBL" id="SVB53990.1"/>
    </source>
</evidence>
<dbReference type="InterPro" id="IPR007454">
    <property type="entry name" value="UPF0250_YbeD-like"/>
</dbReference>
<evidence type="ECO:0000256" key="1">
    <source>
        <dbReference type="ARBA" id="ARBA00008460"/>
    </source>
</evidence>
<dbReference type="HAMAP" id="MF_00659">
    <property type="entry name" value="UPF0250"/>
    <property type="match status" value="1"/>
</dbReference>
<dbReference type="Pfam" id="PF04359">
    <property type="entry name" value="DUF493"/>
    <property type="match status" value="1"/>
</dbReference>
<sequence length="94" mass="10388">MLGSNQALPKEGLLEFPCQFEIKAMGRRSPEFEGQISAIVNRHLSGAPILGTRARCSRQGRYVSVTCVIHAASREQLDAIYLDLNSEPEVLMTL</sequence>
<comment type="similarity">
    <text evidence="1">Belongs to the UPF0250 family.</text>
</comment>
<reference evidence="2" key="1">
    <citation type="submission" date="2018-05" db="EMBL/GenBank/DDBJ databases">
        <authorList>
            <person name="Lanie J.A."/>
            <person name="Ng W.-L."/>
            <person name="Kazmierczak K.M."/>
            <person name="Andrzejewski T.M."/>
            <person name="Davidsen T.M."/>
            <person name="Wayne K.J."/>
            <person name="Tettelin H."/>
            <person name="Glass J.I."/>
            <person name="Rusch D."/>
            <person name="Podicherti R."/>
            <person name="Tsui H.-C.T."/>
            <person name="Winkler M.E."/>
        </authorList>
    </citation>
    <scope>NUCLEOTIDE SEQUENCE</scope>
</reference>
<accession>A0A382ETC6</accession>